<keyword evidence="1" id="KW-1133">Transmembrane helix</keyword>
<evidence type="ECO:0000313" key="2">
    <source>
        <dbReference type="EMBL" id="MEX5729321.1"/>
    </source>
</evidence>
<name>A0ABV3XVE6_9RHOB</name>
<protein>
    <submittedName>
        <fullName evidence="2">Uncharacterized protein</fullName>
    </submittedName>
</protein>
<dbReference type="RefSeq" id="WP_125404984.1">
    <property type="nucleotide sequence ID" value="NZ_JBEHHI010000002.1"/>
</dbReference>
<keyword evidence="1" id="KW-0472">Membrane</keyword>
<evidence type="ECO:0000256" key="1">
    <source>
        <dbReference type="SAM" id="Phobius"/>
    </source>
</evidence>
<organism evidence="2 3">
    <name type="scientific">Rhodovulum iodosum</name>
    <dbReference type="NCBI Taxonomy" id="68291"/>
    <lineage>
        <taxon>Bacteria</taxon>
        <taxon>Pseudomonadati</taxon>
        <taxon>Pseudomonadota</taxon>
        <taxon>Alphaproteobacteria</taxon>
        <taxon>Rhodobacterales</taxon>
        <taxon>Paracoccaceae</taxon>
        <taxon>Rhodovulum</taxon>
    </lineage>
</organism>
<sequence>MSREMRHEAAANRRLPHSRRDTGFSRAFVGPAAGGNVALFMVGQQCRPAPEIAPRKRPETASGNISFLAFRLKNRPNQGVLDYAGFMKQRIPHIPVCMPLFEFLAFGALILLVAGAN</sequence>
<feature type="transmembrane region" description="Helical" evidence="1">
    <location>
        <begin position="96"/>
        <end position="116"/>
    </location>
</feature>
<evidence type="ECO:0000313" key="3">
    <source>
        <dbReference type="Proteomes" id="UP001560019"/>
    </source>
</evidence>
<reference evidence="2 3" key="1">
    <citation type="submission" date="2024-06" db="EMBL/GenBank/DDBJ databases">
        <title>Genome of Rhodovulum iodosum, a marine photoferrotroph.</title>
        <authorList>
            <person name="Bianchini G."/>
            <person name="Nikeleit V."/>
            <person name="Kappler A."/>
            <person name="Bryce C."/>
            <person name="Sanchez-Baracaldo P."/>
        </authorList>
    </citation>
    <scope>NUCLEOTIDE SEQUENCE [LARGE SCALE GENOMIC DNA]</scope>
    <source>
        <strain evidence="2 3">UT/N1</strain>
    </source>
</reference>
<accession>A0ABV3XVE6</accession>
<proteinExistence type="predicted"/>
<dbReference type="EMBL" id="JBEHHI010000002">
    <property type="protein sequence ID" value="MEX5729321.1"/>
    <property type="molecule type" value="Genomic_DNA"/>
</dbReference>
<comment type="caution">
    <text evidence="2">The sequence shown here is derived from an EMBL/GenBank/DDBJ whole genome shotgun (WGS) entry which is preliminary data.</text>
</comment>
<keyword evidence="3" id="KW-1185">Reference proteome</keyword>
<keyword evidence="1" id="KW-0812">Transmembrane</keyword>
<gene>
    <name evidence="2" type="ORF">Ga0609869_002674</name>
</gene>
<dbReference type="Proteomes" id="UP001560019">
    <property type="component" value="Unassembled WGS sequence"/>
</dbReference>